<evidence type="ECO:0000313" key="3">
    <source>
        <dbReference type="Proteomes" id="UP000245880"/>
    </source>
</evidence>
<dbReference type="OrthoDB" id="839492at2"/>
<protein>
    <submittedName>
        <fullName evidence="2">Uncharacterized protein</fullName>
    </submittedName>
</protein>
<accession>A0A316AAN3</accession>
<feature type="coiled-coil region" evidence="1">
    <location>
        <begin position="87"/>
        <end position="114"/>
    </location>
</feature>
<name>A0A316AAN3_9BACT</name>
<dbReference type="SUPFAM" id="SSF47413">
    <property type="entry name" value="lambda repressor-like DNA-binding domains"/>
    <property type="match status" value="1"/>
</dbReference>
<dbReference type="CDD" id="cd00093">
    <property type="entry name" value="HTH_XRE"/>
    <property type="match status" value="1"/>
</dbReference>
<proteinExistence type="predicted"/>
<dbReference type="InterPro" id="IPR001387">
    <property type="entry name" value="Cro/C1-type_HTH"/>
</dbReference>
<dbReference type="Gene3D" id="1.10.260.40">
    <property type="entry name" value="lambda repressor-like DNA-binding domains"/>
    <property type="match status" value="1"/>
</dbReference>
<dbReference type="InterPro" id="IPR010982">
    <property type="entry name" value="Lambda_DNA-bd_dom_sf"/>
</dbReference>
<gene>
    <name evidence="2" type="ORF">CLV98_12030</name>
</gene>
<sequence length="141" mass="15980">MTNTPIGLIIKQLAGEKNLKVSALATLTGKARPTIYQTFGRSEMSDSEIEEWAKALGVSKEYLFNRWKSPETDSVNTSSTDYLLEHLTSLEEQFKRLLNQLDVKDRQIEKLMDLLGKLEDVSSYMTARVIPLQSEKAARRA</sequence>
<evidence type="ECO:0000313" key="2">
    <source>
        <dbReference type="EMBL" id="PWJ53914.1"/>
    </source>
</evidence>
<organism evidence="2 3">
    <name type="scientific">Dyadobacter jejuensis</name>
    <dbReference type="NCBI Taxonomy" id="1082580"/>
    <lineage>
        <taxon>Bacteria</taxon>
        <taxon>Pseudomonadati</taxon>
        <taxon>Bacteroidota</taxon>
        <taxon>Cytophagia</taxon>
        <taxon>Cytophagales</taxon>
        <taxon>Spirosomataceae</taxon>
        <taxon>Dyadobacter</taxon>
    </lineage>
</organism>
<reference evidence="2 3" key="1">
    <citation type="submission" date="2018-03" db="EMBL/GenBank/DDBJ databases">
        <title>Genomic Encyclopedia of Archaeal and Bacterial Type Strains, Phase II (KMG-II): from individual species to whole genera.</title>
        <authorList>
            <person name="Goeker M."/>
        </authorList>
    </citation>
    <scope>NUCLEOTIDE SEQUENCE [LARGE SCALE GENOMIC DNA]</scope>
    <source>
        <strain evidence="2 3">DSM 100346</strain>
    </source>
</reference>
<dbReference type="Proteomes" id="UP000245880">
    <property type="component" value="Unassembled WGS sequence"/>
</dbReference>
<dbReference type="AlphaFoldDB" id="A0A316AAN3"/>
<keyword evidence="3" id="KW-1185">Reference proteome</keyword>
<keyword evidence="1" id="KW-0175">Coiled coil</keyword>
<evidence type="ECO:0000256" key="1">
    <source>
        <dbReference type="SAM" id="Coils"/>
    </source>
</evidence>
<comment type="caution">
    <text evidence="2">The sequence shown here is derived from an EMBL/GenBank/DDBJ whole genome shotgun (WGS) entry which is preliminary data.</text>
</comment>
<dbReference type="GO" id="GO:0003677">
    <property type="term" value="F:DNA binding"/>
    <property type="evidence" value="ECO:0007669"/>
    <property type="project" value="InterPro"/>
</dbReference>
<dbReference type="EMBL" id="QGDT01000020">
    <property type="protein sequence ID" value="PWJ53914.1"/>
    <property type="molecule type" value="Genomic_DNA"/>
</dbReference>
<dbReference type="RefSeq" id="WP_109678060.1">
    <property type="nucleotide sequence ID" value="NZ_QGDT01000020.1"/>
</dbReference>